<dbReference type="AlphaFoldDB" id="A0A8J2P1K5"/>
<dbReference type="GO" id="GO:0003924">
    <property type="term" value="F:GTPase activity"/>
    <property type="evidence" value="ECO:0007669"/>
    <property type="project" value="InterPro"/>
</dbReference>
<dbReference type="GO" id="GO:0035006">
    <property type="term" value="P:melanization defense response"/>
    <property type="evidence" value="ECO:0007669"/>
    <property type="project" value="UniProtKB-ARBA"/>
</dbReference>
<dbReference type="EMBL" id="CAJVCH010281332">
    <property type="protein sequence ID" value="CAG7784721.1"/>
    <property type="molecule type" value="Genomic_DNA"/>
</dbReference>
<dbReference type="SMART" id="SM00174">
    <property type="entry name" value="RHO"/>
    <property type="match status" value="1"/>
</dbReference>
<dbReference type="InterPro" id="IPR001806">
    <property type="entry name" value="Small_GTPase"/>
</dbReference>
<dbReference type="SMART" id="SM00175">
    <property type="entry name" value="RAB"/>
    <property type="match status" value="1"/>
</dbReference>
<dbReference type="GO" id="GO:0022412">
    <property type="term" value="P:cellular process involved in reproduction in multicellular organism"/>
    <property type="evidence" value="ECO:0007669"/>
    <property type="project" value="UniProtKB-ARBA"/>
</dbReference>
<evidence type="ECO:0000313" key="4">
    <source>
        <dbReference type="Proteomes" id="UP000708208"/>
    </source>
</evidence>
<dbReference type="PROSITE" id="PS51420">
    <property type="entry name" value="RHO"/>
    <property type="match status" value="1"/>
</dbReference>
<protein>
    <submittedName>
        <fullName evidence="3">Uncharacterized protein</fullName>
    </submittedName>
</protein>
<dbReference type="PROSITE" id="PS51421">
    <property type="entry name" value="RAS"/>
    <property type="match status" value="1"/>
</dbReference>
<dbReference type="NCBIfam" id="TIGR00231">
    <property type="entry name" value="small_GTP"/>
    <property type="match status" value="1"/>
</dbReference>
<proteinExistence type="predicted"/>
<evidence type="ECO:0000256" key="2">
    <source>
        <dbReference type="ARBA" id="ARBA00023134"/>
    </source>
</evidence>
<keyword evidence="1" id="KW-0547">Nucleotide-binding</keyword>
<dbReference type="InterPro" id="IPR003578">
    <property type="entry name" value="Small_GTPase_Rho"/>
</dbReference>
<dbReference type="Pfam" id="PF00071">
    <property type="entry name" value="Ras"/>
    <property type="match status" value="1"/>
</dbReference>
<accession>A0A8J2P1K5</accession>
<comment type="caution">
    <text evidence="3">The sequence shown here is derived from an EMBL/GenBank/DDBJ whole genome shotgun (WGS) entry which is preliminary data.</text>
</comment>
<dbReference type="SMART" id="SM00173">
    <property type="entry name" value="RAS"/>
    <property type="match status" value="1"/>
</dbReference>
<dbReference type="InterPro" id="IPR005225">
    <property type="entry name" value="Small_GTP-bd"/>
</dbReference>
<name>A0A8J2P1K5_9HEXA</name>
<dbReference type="GO" id="GO:0003006">
    <property type="term" value="P:developmental process involved in reproduction"/>
    <property type="evidence" value="ECO:0007669"/>
    <property type="project" value="UniProtKB-ARBA"/>
</dbReference>
<keyword evidence="2" id="KW-0342">GTP-binding</keyword>
<dbReference type="PROSITE" id="PS51419">
    <property type="entry name" value="RAB"/>
    <property type="match status" value="1"/>
</dbReference>
<dbReference type="OrthoDB" id="8830751at2759"/>
<keyword evidence="4" id="KW-1185">Reference proteome</keyword>
<dbReference type="GO" id="GO:0005525">
    <property type="term" value="F:GTP binding"/>
    <property type="evidence" value="ECO:0007669"/>
    <property type="project" value="UniProtKB-KW"/>
</dbReference>
<gene>
    <name evidence="3" type="ORF">AFUS01_LOCUS23390</name>
</gene>
<evidence type="ECO:0000313" key="3">
    <source>
        <dbReference type="EMBL" id="CAG7784721.1"/>
    </source>
</evidence>
<dbReference type="PANTHER" id="PTHR24072">
    <property type="entry name" value="RHO FAMILY GTPASE"/>
    <property type="match status" value="1"/>
</dbReference>
<dbReference type="GO" id="GO:0001667">
    <property type="term" value="P:ameboidal-type cell migration"/>
    <property type="evidence" value="ECO:0007669"/>
    <property type="project" value="UniProtKB-ARBA"/>
</dbReference>
<evidence type="ECO:0000256" key="1">
    <source>
        <dbReference type="ARBA" id="ARBA00022741"/>
    </source>
</evidence>
<dbReference type="GO" id="GO:0035099">
    <property type="term" value="P:hemocyte migration"/>
    <property type="evidence" value="ECO:0007669"/>
    <property type="project" value="UniProtKB-ARBA"/>
</dbReference>
<organism evidence="3 4">
    <name type="scientific">Allacma fusca</name>
    <dbReference type="NCBI Taxonomy" id="39272"/>
    <lineage>
        <taxon>Eukaryota</taxon>
        <taxon>Metazoa</taxon>
        <taxon>Ecdysozoa</taxon>
        <taxon>Arthropoda</taxon>
        <taxon>Hexapoda</taxon>
        <taxon>Collembola</taxon>
        <taxon>Symphypleona</taxon>
        <taxon>Sminthuridae</taxon>
        <taxon>Allacma</taxon>
    </lineage>
</organism>
<sequence>MSLSKGKQIKIAIVGDGFVGKTCLVGAYFQQEFLNTITPPTLFETYSKAVTIEGSEYILSILDTGSLTMDSGFAPAEGQFLGVDCVIICFALNKETTYHNVAAKWMSKVQELCPAAGIILVGTKLDLRASTPSAILQFQGVKLMHTIKASSYYECSAKLGIGIQEIFDHALRMVVSKSKQDAEPQGNMRGSIHVILATLVIVTLSKSACSATIEDSNNAVIVPRCRYPGEVSPVGSKEALPICPIYEVRPARNQGSSKGGRRVKRGLKNSIKKFVKKHGGKKEIGKKIGKKLIAGAVGIAIKRTFLG</sequence>
<dbReference type="GO" id="GO:0007264">
    <property type="term" value="P:small GTPase-mediated signal transduction"/>
    <property type="evidence" value="ECO:0007669"/>
    <property type="project" value="InterPro"/>
</dbReference>
<reference evidence="3" key="1">
    <citation type="submission" date="2021-06" db="EMBL/GenBank/DDBJ databases">
        <authorList>
            <person name="Hodson N. C."/>
            <person name="Mongue J. A."/>
            <person name="Jaron S. K."/>
        </authorList>
    </citation>
    <scope>NUCLEOTIDE SEQUENCE</scope>
</reference>
<dbReference type="Proteomes" id="UP000708208">
    <property type="component" value="Unassembled WGS sequence"/>
</dbReference>